<dbReference type="Proteomes" id="UP000245207">
    <property type="component" value="Unassembled WGS sequence"/>
</dbReference>
<proteinExistence type="predicted"/>
<keyword evidence="2" id="KW-1185">Reference proteome</keyword>
<protein>
    <submittedName>
        <fullName evidence="1">Uncharacterized protein</fullName>
    </submittedName>
</protein>
<evidence type="ECO:0000313" key="2">
    <source>
        <dbReference type="Proteomes" id="UP000245207"/>
    </source>
</evidence>
<evidence type="ECO:0000313" key="1">
    <source>
        <dbReference type="EMBL" id="PWA43630.1"/>
    </source>
</evidence>
<dbReference type="InterPro" id="IPR025886">
    <property type="entry name" value="PP2-like"/>
</dbReference>
<dbReference type="Pfam" id="PF14299">
    <property type="entry name" value="PP2"/>
    <property type="match status" value="1"/>
</dbReference>
<sequence>MFSPQYTYACYLLFKFRDNPNIIPGNTILLKTECWLDNVSIGRMFAYWSTYPLKITTSKPKNDYGLHDSSNIPRVEGLAMKKVRKEHLGYTRIEERKDGWMELMLFKLTKQLLDHGHLEIELTESEDRVLRGMIIEGIEFRQRGSNPRNL</sequence>
<dbReference type="AlphaFoldDB" id="A0A2U1L3R0"/>
<name>A0A2U1L3R0_ARTAN</name>
<gene>
    <name evidence="1" type="ORF">CTI12_AA534300</name>
</gene>
<dbReference type="EMBL" id="PKPP01011726">
    <property type="protein sequence ID" value="PWA43630.1"/>
    <property type="molecule type" value="Genomic_DNA"/>
</dbReference>
<comment type="caution">
    <text evidence="1">The sequence shown here is derived from an EMBL/GenBank/DDBJ whole genome shotgun (WGS) entry which is preliminary data.</text>
</comment>
<accession>A0A2U1L3R0</accession>
<reference evidence="1 2" key="1">
    <citation type="journal article" date="2018" name="Mol. Plant">
        <title>The genome of Artemisia annua provides insight into the evolution of Asteraceae family and artemisinin biosynthesis.</title>
        <authorList>
            <person name="Shen Q."/>
            <person name="Zhang L."/>
            <person name="Liao Z."/>
            <person name="Wang S."/>
            <person name="Yan T."/>
            <person name="Shi P."/>
            <person name="Liu M."/>
            <person name="Fu X."/>
            <person name="Pan Q."/>
            <person name="Wang Y."/>
            <person name="Lv Z."/>
            <person name="Lu X."/>
            <person name="Zhang F."/>
            <person name="Jiang W."/>
            <person name="Ma Y."/>
            <person name="Chen M."/>
            <person name="Hao X."/>
            <person name="Li L."/>
            <person name="Tang Y."/>
            <person name="Lv G."/>
            <person name="Zhou Y."/>
            <person name="Sun X."/>
            <person name="Brodelius P.E."/>
            <person name="Rose J.K.C."/>
            <person name="Tang K."/>
        </authorList>
    </citation>
    <scope>NUCLEOTIDE SEQUENCE [LARGE SCALE GENOMIC DNA]</scope>
    <source>
        <strain evidence="2">cv. Huhao1</strain>
        <tissue evidence="1">Leaf</tissue>
    </source>
</reference>
<organism evidence="1 2">
    <name type="scientific">Artemisia annua</name>
    <name type="common">Sweet wormwood</name>
    <dbReference type="NCBI Taxonomy" id="35608"/>
    <lineage>
        <taxon>Eukaryota</taxon>
        <taxon>Viridiplantae</taxon>
        <taxon>Streptophyta</taxon>
        <taxon>Embryophyta</taxon>
        <taxon>Tracheophyta</taxon>
        <taxon>Spermatophyta</taxon>
        <taxon>Magnoliopsida</taxon>
        <taxon>eudicotyledons</taxon>
        <taxon>Gunneridae</taxon>
        <taxon>Pentapetalae</taxon>
        <taxon>asterids</taxon>
        <taxon>campanulids</taxon>
        <taxon>Asterales</taxon>
        <taxon>Asteraceae</taxon>
        <taxon>Asteroideae</taxon>
        <taxon>Anthemideae</taxon>
        <taxon>Artemisiinae</taxon>
        <taxon>Artemisia</taxon>
    </lineage>
</organism>